<accession>A0A2H0V477</accession>
<organism evidence="1 2">
    <name type="scientific">Candidatus Falkowbacteria bacterium CG10_big_fil_rev_8_21_14_0_10_39_11</name>
    <dbReference type="NCBI Taxonomy" id="1974565"/>
    <lineage>
        <taxon>Bacteria</taxon>
        <taxon>Candidatus Falkowiibacteriota</taxon>
    </lineage>
</organism>
<sequence length="99" mass="11159">MAEYDPYPKFSNEAKAWFMAMIEGMVSKPDQANFARIKGGNDLEVAIVVDPEDEHVFTEEVCGALRVLLAQVTKTCWPVVYLKNTPHPQAEESIRMARS</sequence>
<dbReference type="AlphaFoldDB" id="A0A2H0V477"/>
<gene>
    <name evidence="1" type="ORF">COT97_04360</name>
</gene>
<protein>
    <submittedName>
        <fullName evidence="1">Uncharacterized protein</fullName>
    </submittedName>
</protein>
<reference evidence="2" key="1">
    <citation type="submission" date="2017-09" db="EMBL/GenBank/DDBJ databases">
        <title>Depth-based differentiation of microbial function through sediment-hosted aquifers and enrichment of novel symbionts in the deep terrestrial subsurface.</title>
        <authorList>
            <person name="Probst A.J."/>
            <person name="Ladd B."/>
            <person name="Jarett J.K."/>
            <person name="Geller-Mcgrath D.E."/>
            <person name="Sieber C.M.K."/>
            <person name="Emerson J.B."/>
            <person name="Anantharaman K."/>
            <person name="Thomas B.C."/>
            <person name="Malmstrom R."/>
            <person name="Stieglmeier M."/>
            <person name="Klingl A."/>
            <person name="Woyke T."/>
            <person name="Ryan C.M."/>
            <person name="Banfield J.F."/>
        </authorList>
    </citation>
    <scope>NUCLEOTIDE SEQUENCE [LARGE SCALE GENOMIC DNA]</scope>
</reference>
<name>A0A2H0V477_9BACT</name>
<dbReference type="Proteomes" id="UP000229901">
    <property type="component" value="Unassembled WGS sequence"/>
</dbReference>
<evidence type="ECO:0000313" key="2">
    <source>
        <dbReference type="Proteomes" id="UP000229901"/>
    </source>
</evidence>
<proteinExistence type="predicted"/>
<dbReference type="EMBL" id="PFAP01000032">
    <property type="protein sequence ID" value="PIR93865.1"/>
    <property type="molecule type" value="Genomic_DNA"/>
</dbReference>
<comment type="caution">
    <text evidence="1">The sequence shown here is derived from an EMBL/GenBank/DDBJ whole genome shotgun (WGS) entry which is preliminary data.</text>
</comment>
<evidence type="ECO:0000313" key="1">
    <source>
        <dbReference type="EMBL" id="PIR93865.1"/>
    </source>
</evidence>